<dbReference type="Proteomes" id="UP000261520">
    <property type="component" value="Unplaced"/>
</dbReference>
<keyword evidence="3" id="KW-1185">Reference proteome</keyword>
<feature type="signal peptide" evidence="1">
    <location>
        <begin position="1"/>
        <end position="19"/>
    </location>
</feature>
<organism evidence="2 3">
    <name type="scientific">Periophthalmus magnuspinnatus</name>
    <dbReference type="NCBI Taxonomy" id="409849"/>
    <lineage>
        <taxon>Eukaryota</taxon>
        <taxon>Metazoa</taxon>
        <taxon>Chordata</taxon>
        <taxon>Craniata</taxon>
        <taxon>Vertebrata</taxon>
        <taxon>Euteleostomi</taxon>
        <taxon>Actinopterygii</taxon>
        <taxon>Neopterygii</taxon>
        <taxon>Teleostei</taxon>
        <taxon>Neoteleostei</taxon>
        <taxon>Acanthomorphata</taxon>
        <taxon>Gobiaria</taxon>
        <taxon>Gobiiformes</taxon>
        <taxon>Gobioidei</taxon>
        <taxon>Gobiidae</taxon>
        <taxon>Oxudercinae</taxon>
        <taxon>Periophthalmus</taxon>
    </lineage>
</organism>
<evidence type="ECO:0000313" key="2">
    <source>
        <dbReference type="Ensembl" id="ENSPMGP00000010752.1"/>
    </source>
</evidence>
<evidence type="ECO:0008006" key="4">
    <source>
        <dbReference type="Google" id="ProtNLM"/>
    </source>
</evidence>
<accession>A0A3B4A146</accession>
<evidence type="ECO:0000313" key="3">
    <source>
        <dbReference type="Proteomes" id="UP000261520"/>
    </source>
</evidence>
<sequence length="182" mass="20494">MKSSLIVLSLVLVLVLVRADHHKDHEPKCEGRITEENLPKVQGNWVAVWGVSDGPKGQALIPKVTSSHLKLVLLDNKTLNYQESNFYNGSDFHTLIMTCVSSMCSYCEGTEYEGKLEPFNDNTCFRPASDLVLFSGREGHHTDVEEIKKEHAEFHKQAECLGFPTEPAFHYNGTADFCHKEN</sequence>
<feature type="chain" id="PRO_5017348315" description="Apolipoprotein M" evidence="1">
    <location>
        <begin position="20"/>
        <end position="182"/>
    </location>
</feature>
<reference evidence="2" key="2">
    <citation type="submission" date="2025-09" db="UniProtKB">
        <authorList>
            <consortium name="Ensembl"/>
        </authorList>
    </citation>
    <scope>IDENTIFICATION</scope>
</reference>
<evidence type="ECO:0000256" key="1">
    <source>
        <dbReference type="SAM" id="SignalP"/>
    </source>
</evidence>
<proteinExistence type="predicted"/>
<reference evidence="2" key="1">
    <citation type="submission" date="2025-08" db="UniProtKB">
        <authorList>
            <consortium name="Ensembl"/>
        </authorList>
    </citation>
    <scope>IDENTIFICATION</scope>
</reference>
<name>A0A3B4A146_9GOBI</name>
<dbReference type="InterPro" id="IPR012674">
    <property type="entry name" value="Calycin"/>
</dbReference>
<keyword evidence="1" id="KW-0732">Signal</keyword>
<dbReference type="Ensembl" id="ENSPMGT00000011461.1">
    <property type="protein sequence ID" value="ENSPMGP00000010752.1"/>
    <property type="gene ID" value="ENSPMGG00000008911.1"/>
</dbReference>
<protein>
    <recommendedName>
        <fullName evidence="4">Apolipoprotein M</fullName>
    </recommendedName>
</protein>
<dbReference type="Gene3D" id="2.40.128.20">
    <property type="match status" value="1"/>
</dbReference>
<dbReference type="AlphaFoldDB" id="A0A3B4A146"/>